<sequence length="89" mass="9985">MARPDLETDAGRAAYRAELRRVGWRQRWAGLACIVVAAALVLFARDGRFGLTDNAVMAAYGLLAIGWVLVIYAVFQRTRHHKRRMAEGL</sequence>
<dbReference type="STRING" id="588932.DA69_03790"/>
<dbReference type="AlphaFoldDB" id="A0A172Y408"/>
<dbReference type="OrthoDB" id="7205508at2"/>
<dbReference type="Proteomes" id="UP000077603">
    <property type="component" value="Chromosome"/>
</dbReference>
<dbReference type="KEGG" id="bne:DA69_03790"/>
<gene>
    <name evidence="1" type="ORF">DA69_03790</name>
</gene>
<accession>A0A172Y408</accession>
<proteinExistence type="predicted"/>
<evidence type="ECO:0000313" key="1">
    <source>
        <dbReference type="EMBL" id="ANF53944.1"/>
    </source>
</evidence>
<organism evidence="1 2">
    <name type="scientific">Brevundimonas naejangsanensis</name>
    <dbReference type="NCBI Taxonomy" id="588932"/>
    <lineage>
        <taxon>Bacteria</taxon>
        <taxon>Pseudomonadati</taxon>
        <taxon>Pseudomonadota</taxon>
        <taxon>Alphaproteobacteria</taxon>
        <taxon>Caulobacterales</taxon>
        <taxon>Caulobacteraceae</taxon>
        <taxon>Brevundimonas</taxon>
    </lineage>
</organism>
<evidence type="ECO:0000313" key="2">
    <source>
        <dbReference type="Proteomes" id="UP000077603"/>
    </source>
</evidence>
<dbReference type="RefSeq" id="WP_025977390.1">
    <property type="nucleotide sequence ID" value="NZ_CP015614.1"/>
</dbReference>
<name>A0A172Y408_9CAUL</name>
<keyword evidence="2" id="KW-1185">Reference proteome</keyword>
<dbReference type="EMBL" id="CP015614">
    <property type="protein sequence ID" value="ANF53944.1"/>
    <property type="molecule type" value="Genomic_DNA"/>
</dbReference>
<protein>
    <submittedName>
        <fullName evidence="1">Uncharacterized protein</fullName>
    </submittedName>
</protein>
<reference evidence="1 2" key="1">
    <citation type="journal article" date="2014" name="Genome Announc.">
        <title>Genome Sequence of a Promising Hydrogen-Producing Facultative Anaerobic Bacterium, Brevundimonas naejangsanensis Strain B1.</title>
        <authorList>
            <person name="Su H."/>
            <person name="Zhang T."/>
            <person name="Bao M."/>
            <person name="Jiang Y."/>
            <person name="Wang Y."/>
            <person name="Tan T."/>
        </authorList>
    </citation>
    <scope>NUCLEOTIDE SEQUENCE [LARGE SCALE GENOMIC DNA]</scope>
    <source>
        <strain evidence="1 2">B1</strain>
    </source>
</reference>